<proteinExistence type="predicted"/>
<organism evidence="1 2">
    <name type="scientific">Nocardia cerradoensis</name>
    <dbReference type="NCBI Taxonomy" id="85688"/>
    <lineage>
        <taxon>Bacteria</taxon>
        <taxon>Bacillati</taxon>
        <taxon>Actinomycetota</taxon>
        <taxon>Actinomycetes</taxon>
        <taxon>Mycobacteriales</taxon>
        <taxon>Nocardiaceae</taxon>
        <taxon>Nocardia</taxon>
    </lineage>
</organism>
<dbReference type="EMBL" id="NGAF01000003">
    <property type="protein sequence ID" value="OXR45683.1"/>
    <property type="molecule type" value="Genomic_DNA"/>
</dbReference>
<protein>
    <recommendedName>
        <fullName evidence="3">SMODS and SLOG-associating 2TM effector domain-containing protein</fullName>
    </recommendedName>
</protein>
<dbReference type="InterPro" id="IPR025325">
    <property type="entry name" value="DUF4231"/>
</dbReference>
<dbReference type="AlphaFoldDB" id="A0A231H9I7"/>
<gene>
    <name evidence="1" type="ORF">B7C42_01975</name>
</gene>
<dbReference type="Pfam" id="PF14015">
    <property type="entry name" value="DUF4231"/>
    <property type="match status" value="1"/>
</dbReference>
<evidence type="ECO:0000313" key="1">
    <source>
        <dbReference type="EMBL" id="OXR45683.1"/>
    </source>
</evidence>
<dbReference type="Proteomes" id="UP000215506">
    <property type="component" value="Unassembled WGS sequence"/>
</dbReference>
<reference evidence="1 2" key="1">
    <citation type="submission" date="2017-07" db="EMBL/GenBank/DDBJ databases">
        <title>First draft Genome Sequence of Nocardia cerradoensis isolated from human infection.</title>
        <authorList>
            <person name="Carrasco G."/>
        </authorList>
    </citation>
    <scope>NUCLEOTIDE SEQUENCE [LARGE SCALE GENOMIC DNA]</scope>
    <source>
        <strain evidence="1 2">CNM20130759</strain>
    </source>
</reference>
<accession>A0A231H9I7</accession>
<evidence type="ECO:0008006" key="3">
    <source>
        <dbReference type="Google" id="ProtNLM"/>
    </source>
</evidence>
<sequence>MVEDSAPADPVWQRLEDQSRWYSAKSRQAQHAHKRVKFGQIAVGATVPVLAAVSGVPGWLTAAVAASVVVAEGAQQLFQWQNNWLSYRTTAESLKRERFLYIAEAGPYSGADRRRVLAERIENIAAGEAVEWSTRHMPSDRT</sequence>
<name>A0A231H9I7_9NOCA</name>
<dbReference type="RefSeq" id="WP_083904338.1">
    <property type="nucleotide sequence ID" value="NZ_JAAXOR010000001.1"/>
</dbReference>
<evidence type="ECO:0000313" key="2">
    <source>
        <dbReference type="Proteomes" id="UP000215506"/>
    </source>
</evidence>
<keyword evidence="2" id="KW-1185">Reference proteome</keyword>
<comment type="caution">
    <text evidence="1">The sequence shown here is derived from an EMBL/GenBank/DDBJ whole genome shotgun (WGS) entry which is preliminary data.</text>
</comment>
<dbReference type="NCBIfam" id="NF033634">
    <property type="entry name" value="SLATT_1"/>
    <property type="match status" value="1"/>
</dbReference>